<evidence type="ECO:0000256" key="1">
    <source>
        <dbReference type="SAM" id="Phobius"/>
    </source>
</evidence>
<accession>A0A0F7SI17</accession>
<keyword evidence="1" id="KW-0812">Transmembrane</keyword>
<protein>
    <submittedName>
        <fullName evidence="2">Uncharacterized protein</fullName>
    </submittedName>
</protein>
<organism evidence="2">
    <name type="scientific">Phaffia rhodozyma</name>
    <name type="common">Yeast</name>
    <name type="synonym">Xanthophyllomyces dendrorhous</name>
    <dbReference type="NCBI Taxonomy" id="264483"/>
    <lineage>
        <taxon>Eukaryota</taxon>
        <taxon>Fungi</taxon>
        <taxon>Dikarya</taxon>
        <taxon>Basidiomycota</taxon>
        <taxon>Agaricomycotina</taxon>
        <taxon>Tremellomycetes</taxon>
        <taxon>Cystofilobasidiales</taxon>
        <taxon>Mrakiaceae</taxon>
        <taxon>Phaffia</taxon>
    </lineage>
</organism>
<keyword evidence="1" id="KW-0472">Membrane</keyword>
<sequence length="88" mass="10009">MSPHTLRTQLGRMRIIPVEAYPILGVVAFSLSFMTYTLVHTSKANDVDWRLSGGGKPWDKINPIPEEPIKARFMAKADRMKLNGSWHE</sequence>
<dbReference type="EMBL" id="LN483167">
    <property type="protein sequence ID" value="CDZ97363.1"/>
    <property type="molecule type" value="Genomic_DNA"/>
</dbReference>
<evidence type="ECO:0000313" key="2">
    <source>
        <dbReference type="EMBL" id="CDZ97363.1"/>
    </source>
</evidence>
<proteinExistence type="predicted"/>
<name>A0A0F7SI17_PHARH</name>
<feature type="transmembrane region" description="Helical" evidence="1">
    <location>
        <begin position="20"/>
        <end position="39"/>
    </location>
</feature>
<dbReference type="AlphaFoldDB" id="A0A0F7SI17"/>
<keyword evidence="1" id="KW-1133">Transmembrane helix</keyword>
<reference evidence="2" key="1">
    <citation type="submission" date="2014-08" db="EMBL/GenBank/DDBJ databases">
        <authorList>
            <person name="Sharma Rahul"/>
            <person name="Thines Marco"/>
        </authorList>
    </citation>
    <scope>NUCLEOTIDE SEQUENCE</scope>
</reference>